<evidence type="ECO:0000313" key="2">
    <source>
        <dbReference type="Proteomes" id="UP001062846"/>
    </source>
</evidence>
<evidence type="ECO:0000313" key="1">
    <source>
        <dbReference type="EMBL" id="KAI8554893.1"/>
    </source>
</evidence>
<protein>
    <submittedName>
        <fullName evidence="1">Uncharacterized protein</fullName>
    </submittedName>
</protein>
<gene>
    <name evidence="1" type="ORF">RHMOL_Rhmol05G0132200</name>
</gene>
<dbReference type="Proteomes" id="UP001062846">
    <property type="component" value="Chromosome 5"/>
</dbReference>
<organism evidence="1 2">
    <name type="scientific">Rhododendron molle</name>
    <name type="common">Chinese azalea</name>
    <name type="synonym">Azalea mollis</name>
    <dbReference type="NCBI Taxonomy" id="49168"/>
    <lineage>
        <taxon>Eukaryota</taxon>
        <taxon>Viridiplantae</taxon>
        <taxon>Streptophyta</taxon>
        <taxon>Embryophyta</taxon>
        <taxon>Tracheophyta</taxon>
        <taxon>Spermatophyta</taxon>
        <taxon>Magnoliopsida</taxon>
        <taxon>eudicotyledons</taxon>
        <taxon>Gunneridae</taxon>
        <taxon>Pentapetalae</taxon>
        <taxon>asterids</taxon>
        <taxon>Ericales</taxon>
        <taxon>Ericaceae</taxon>
        <taxon>Ericoideae</taxon>
        <taxon>Rhodoreae</taxon>
        <taxon>Rhododendron</taxon>
    </lineage>
</organism>
<accession>A0ACC0NQL7</accession>
<proteinExistence type="predicted"/>
<comment type="caution">
    <text evidence="1">The sequence shown here is derived from an EMBL/GenBank/DDBJ whole genome shotgun (WGS) entry which is preliminary data.</text>
</comment>
<keyword evidence="2" id="KW-1185">Reference proteome</keyword>
<name>A0ACC0NQL7_RHOML</name>
<reference evidence="1" key="1">
    <citation type="submission" date="2022-02" db="EMBL/GenBank/DDBJ databases">
        <title>Plant Genome Project.</title>
        <authorList>
            <person name="Zhang R.-G."/>
        </authorList>
    </citation>
    <scope>NUCLEOTIDE SEQUENCE</scope>
    <source>
        <strain evidence="1">AT1</strain>
    </source>
</reference>
<dbReference type="EMBL" id="CM046392">
    <property type="protein sequence ID" value="KAI8554893.1"/>
    <property type="molecule type" value="Genomic_DNA"/>
</dbReference>
<sequence length="79" mass="9056">MEEKGAERRRRRRERGSFLRLKVSGGEMTKTPLNLTDGTNTVGPRDLIGTKLIRWGLKVCNVYIGEENETTLILWGPKR</sequence>